<evidence type="ECO:0000313" key="9">
    <source>
        <dbReference type="EMBL" id="KAL3666142.1"/>
    </source>
</evidence>
<feature type="region of interest" description="Disordered" evidence="6">
    <location>
        <begin position="661"/>
        <end position="717"/>
    </location>
</feature>
<dbReference type="InterPro" id="IPR044288">
    <property type="entry name" value="ZNF598/HEL2"/>
</dbReference>
<dbReference type="InterPro" id="IPR036867">
    <property type="entry name" value="R3H_dom_sf"/>
</dbReference>
<dbReference type="InterPro" id="IPR001374">
    <property type="entry name" value="R3H_dom"/>
</dbReference>
<dbReference type="SMART" id="SM00355">
    <property type="entry name" value="ZnF_C2H2"/>
    <property type="match status" value="4"/>
</dbReference>
<dbReference type="Gene3D" id="3.30.1370.50">
    <property type="entry name" value="R3H-like domain"/>
    <property type="match status" value="1"/>
</dbReference>
<dbReference type="SUPFAM" id="SSF82708">
    <property type="entry name" value="R3H domain"/>
    <property type="match status" value="1"/>
</dbReference>
<dbReference type="CDD" id="cd02325">
    <property type="entry name" value="R3H"/>
    <property type="match status" value="1"/>
</dbReference>
<evidence type="ECO:0000256" key="2">
    <source>
        <dbReference type="ARBA" id="ARBA00004906"/>
    </source>
</evidence>
<evidence type="ECO:0000259" key="7">
    <source>
        <dbReference type="PROSITE" id="PS50089"/>
    </source>
</evidence>
<dbReference type="GO" id="GO:0003676">
    <property type="term" value="F:nucleic acid binding"/>
    <property type="evidence" value="ECO:0007669"/>
    <property type="project" value="UniProtKB-UniRule"/>
</dbReference>
<evidence type="ECO:0000256" key="5">
    <source>
        <dbReference type="PROSITE-ProRule" id="PRU00175"/>
    </source>
</evidence>
<gene>
    <name evidence="9" type="ORF">V7S43_008931</name>
</gene>
<feature type="region of interest" description="Disordered" evidence="6">
    <location>
        <begin position="625"/>
        <end position="646"/>
    </location>
</feature>
<feature type="compositionally biased region" description="Basic residues" evidence="6">
    <location>
        <begin position="56"/>
        <end position="68"/>
    </location>
</feature>
<sequence length="734" mass="82045">MTSVASSSEASASVAASSTLSALTPAFTMVPSAVRRRSARSDGPAPATGGDSTDQRKRRPRPRHRKKKEPAAATNQKEEDTTTPAPAVEEKTMPKRRKRPAKKNPSTSAAHQTDVTSTSTPEEDDEPEICLLCADPIKFYAVGECNHHGICSKCSMRMRLIMDDRNCPMCKQPLERVVVSSSPRPYESFELWGDAAGPESVLDELSEMIFVDCRAHYSELRSLREFKCRMRRCREVKHSLGQLKEHLRHEHGVDFCELCLTHQSFFIQEQEVFTKGALKGHNIGRGRGGPAGQKHANTGKDFHPMCQFCRKRFYGDKELYEHLERDHFKCHICKVENEYFRNYASLETHFRREHHLCEDRRCLEMRFVVFPNDVEYQAHMTSVHGVHNRLQFNFQVARGGGNPVSGPINPGYADGVPDHWNYGESDHPPSPPVRLEEAFPALPTPAGPAPAPVLRPAIARSSSAHTQGPPARRMPTPPRGQITRNQRLAQALGVNRPGLASGDAAAFEDEMATPSYPEDLIAWGKANTSYLTVVERRLERIVQEPSCHSVSLRVMSGEERALMHQLASFYGVISESFGEDPHRRISFFKREDARVPTVTLSGHISNLNKQLREVQALRKLKFLPLQGSTPPTQTAPVPARPPVPINRGWERIEPRRAPVIADAWSDDEEEDGTEEEGTADSADSLEHTNEVEEKISVATLEGAQNGDTTGRNSAETETLKAKIAEIKLDEEEWE</sequence>
<feature type="region of interest" description="Disordered" evidence="6">
    <location>
        <begin position="1"/>
        <end position="126"/>
    </location>
</feature>
<dbReference type="GO" id="GO:0008270">
    <property type="term" value="F:zinc ion binding"/>
    <property type="evidence" value="ECO:0007669"/>
    <property type="project" value="UniProtKB-KW"/>
</dbReference>
<feature type="domain" description="R3H" evidence="8">
    <location>
        <begin position="528"/>
        <end position="591"/>
    </location>
</feature>
<dbReference type="AlphaFoldDB" id="A0ABD3FJT7"/>
<feature type="compositionally biased region" description="Polar residues" evidence="6">
    <location>
        <begin position="106"/>
        <end position="120"/>
    </location>
</feature>
<dbReference type="PROSITE" id="PS50089">
    <property type="entry name" value="ZF_RING_2"/>
    <property type="match status" value="1"/>
</dbReference>
<feature type="compositionally biased region" description="Basic and acidic residues" evidence="6">
    <location>
        <begin position="684"/>
        <end position="695"/>
    </location>
</feature>
<evidence type="ECO:0000259" key="8">
    <source>
        <dbReference type="PROSITE" id="PS51061"/>
    </source>
</evidence>
<dbReference type="PANTHER" id="PTHR22938:SF0">
    <property type="entry name" value="E3 UBIQUITIN-PROTEIN LIGASE ZNF598"/>
    <property type="match status" value="1"/>
</dbReference>
<dbReference type="Pfam" id="PF25447">
    <property type="entry name" value="RING_ZNF598"/>
    <property type="match status" value="1"/>
</dbReference>
<name>A0ABD3FJT7_9STRA</name>
<dbReference type="InterPro" id="IPR041888">
    <property type="entry name" value="RING-HC_ZNF598/HEL2"/>
</dbReference>
<dbReference type="SMART" id="SM00393">
    <property type="entry name" value="R3H"/>
    <property type="match status" value="1"/>
</dbReference>
<keyword evidence="5" id="KW-0862">Zinc</keyword>
<feature type="compositionally biased region" description="Polar residues" evidence="6">
    <location>
        <begin position="705"/>
        <end position="716"/>
    </location>
</feature>
<dbReference type="InterPro" id="IPR056437">
    <property type="entry name" value="Znf-C2H2_ZNF598/HEL2"/>
</dbReference>
<feature type="region of interest" description="Disordered" evidence="6">
    <location>
        <begin position="460"/>
        <end position="481"/>
    </location>
</feature>
<keyword evidence="10" id="KW-1185">Reference proteome</keyword>
<dbReference type="PANTHER" id="PTHR22938">
    <property type="entry name" value="ZINC FINGER PROTEIN 598"/>
    <property type="match status" value="1"/>
</dbReference>
<comment type="pathway">
    <text evidence="2">Protein modification; protein ubiquitination.</text>
</comment>
<dbReference type="EC" id="2.3.2.27" evidence="3"/>
<dbReference type="InterPro" id="IPR001841">
    <property type="entry name" value="Znf_RING"/>
</dbReference>
<comment type="catalytic activity">
    <reaction evidence="1">
        <text>S-ubiquitinyl-[E2 ubiquitin-conjugating enzyme]-L-cysteine + [acceptor protein]-L-lysine = [E2 ubiquitin-conjugating enzyme]-L-cysteine + N(6)-ubiquitinyl-[acceptor protein]-L-lysine.</text>
        <dbReference type="EC" id="2.3.2.27"/>
    </reaction>
</comment>
<feature type="compositionally biased region" description="Polar residues" evidence="6">
    <location>
        <begin position="626"/>
        <end position="635"/>
    </location>
</feature>
<comment type="caution">
    <text evidence="9">The sequence shown here is derived from an EMBL/GenBank/DDBJ whole genome shotgun (WGS) entry which is preliminary data.</text>
</comment>
<protein>
    <recommendedName>
        <fullName evidence="3">RING-type E3 ubiquitin transferase</fullName>
        <ecNumber evidence="3">2.3.2.27</ecNumber>
    </recommendedName>
</protein>
<evidence type="ECO:0000256" key="1">
    <source>
        <dbReference type="ARBA" id="ARBA00000900"/>
    </source>
</evidence>
<feature type="compositionally biased region" description="Acidic residues" evidence="6">
    <location>
        <begin position="664"/>
        <end position="678"/>
    </location>
</feature>
<evidence type="ECO:0000256" key="6">
    <source>
        <dbReference type="SAM" id="MobiDB-lite"/>
    </source>
</evidence>
<dbReference type="PROSITE" id="PS00028">
    <property type="entry name" value="ZINC_FINGER_C2H2_1"/>
    <property type="match status" value="1"/>
</dbReference>
<dbReference type="GO" id="GO:0061630">
    <property type="term" value="F:ubiquitin protein ligase activity"/>
    <property type="evidence" value="ECO:0007669"/>
    <property type="project" value="UniProtKB-EC"/>
</dbReference>
<evidence type="ECO:0000313" key="10">
    <source>
        <dbReference type="Proteomes" id="UP001632037"/>
    </source>
</evidence>
<comment type="similarity">
    <text evidence="4">Belongs to the ZNF598/HEL2 family.</text>
</comment>
<keyword evidence="5" id="KW-0479">Metal-binding</keyword>
<feature type="domain" description="RING-type" evidence="7">
    <location>
        <begin position="130"/>
        <end position="171"/>
    </location>
</feature>
<accession>A0ABD3FJT7</accession>
<proteinExistence type="inferred from homology"/>
<dbReference type="Gene3D" id="3.30.40.10">
    <property type="entry name" value="Zinc/RING finger domain, C3HC4 (zinc finger)"/>
    <property type="match status" value="1"/>
</dbReference>
<dbReference type="SUPFAM" id="SSF57850">
    <property type="entry name" value="RING/U-box"/>
    <property type="match status" value="1"/>
</dbReference>
<dbReference type="InterPro" id="IPR013087">
    <property type="entry name" value="Znf_C2H2_type"/>
</dbReference>
<reference evidence="9 10" key="1">
    <citation type="submission" date="2024-09" db="EMBL/GenBank/DDBJ databases">
        <title>Genome sequencing and assembly of Phytophthora oleae, isolate VK10A, causative agent of rot of olive drupes.</title>
        <authorList>
            <person name="Conti Taguali S."/>
            <person name="Riolo M."/>
            <person name="La Spada F."/>
            <person name="Cacciola S.O."/>
            <person name="Dionisio G."/>
        </authorList>
    </citation>
    <scope>NUCLEOTIDE SEQUENCE [LARGE SCALE GENOMIC DNA]</scope>
    <source>
        <strain evidence="9 10">VK10A</strain>
    </source>
</reference>
<evidence type="ECO:0000256" key="3">
    <source>
        <dbReference type="ARBA" id="ARBA00012483"/>
    </source>
</evidence>
<keyword evidence="5" id="KW-0863">Zinc-finger</keyword>
<dbReference type="Pfam" id="PF23230">
    <property type="entry name" value="zf-C2H2_13"/>
    <property type="match status" value="1"/>
</dbReference>
<dbReference type="CDD" id="cd16615">
    <property type="entry name" value="RING-HC_ZNF598"/>
    <property type="match status" value="1"/>
</dbReference>
<dbReference type="EMBL" id="JBIMZQ010000018">
    <property type="protein sequence ID" value="KAL3666142.1"/>
    <property type="molecule type" value="Genomic_DNA"/>
</dbReference>
<feature type="compositionally biased region" description="Low complexity" evidence="6">
    <location>
        <begin position="1"/>
        <end position="23"/>
    </location>
</feature>
<evidence type="ECO:0000256" key="4">
    <source>
        <dbReference type="ARBA" id="ARBA00035113"/>
    </source>
</evidence>
<dbReference type="Pfam" id="PF01424">
    <property type="entry name" value="R3H"/>
    <property type="match status" value="1"/>
</dbReference>
<dbReference type="Proteomes" id="UP001632037">
    <property type="component" value="Unassembled WGS sequence"/>
</dbReference>
<organism evidence="9 10">
    <name type="scientific">Phytophthora oleae</name>
    <dbReference type="NCBI Taxonomy" id="2107226"/>
    <lineage>
        <taxon>Eukaryota</taxon>
        <taxon>Sar</taxon>
        <taxon>Stramenopiles</taxon>
        <taxon>Oomycota</taxon>
        <taxon>Peronosporomycetes</taxon>
        <taxon>Peronosporales</taxon>
        <taxon>Peronosporaceae</taxon>
        <taxon>Phytophthora</taxon>
    </lineage>
</organism>
<dbReference type="InterPro" id="IPR013083">
    <property type="entry name" value="Znf_RING/FYVE/PHD"/>
</dbReference>
<dbReference type="PROSITE" id="PS51061">
    <property type="entry name" value="R3H"/>
    <property type="match status" value="1"/>
</dbReference>